<dbReference type="InterPro" id="IPR050131">
    <property type="entry name" value="Peptidase_S8_subtilisin-like"/>
</dbReference>
<dbReference type="GO" id="GO:0006508">
    <property type="term" value="P:proteolysis"/>
    <property type="evidence" value="ECO:0007669"/>
    <property type="project" value="UniProtKB-KW"/>
</dbReference>
<feature type="active site" description="Charge relay system" evidence="5">
    <location>
        <position position="212"/>
    </location>
</feature>
<dbReference type="PANTHER" id="PTHR43806">
    <property type="entry name" value="PEPTIDASE S8"/>
    <property type="match status" value="1"/>
</dbReference>
<dbReference type="PROSITE" id="PS51892">
    <property type="entry name" value="SUBTILASE"/>
    <property type="match status" value="1"/>
</dbReference>
<dbReference type="InterPro" id="IPR037045">
    <property type="entry name" value="S8pro/Inhibitor_I9_sf"/>
</dbReference>
<dbReference type="PRINTS" id="PR00723">
    <property type="entry name" value="SUBTILISIN"/>
</dbReference>
<dbReference type="Proteomes" id="UP000694501">
    <property type="component" value="Unassembled WGS sequence"/>
</dbReference>
<evidence type="ECO:0000259" key="8">
    <source>
        <dbReference type="Pfam" id="PF00082"/>
    </source>
</evidence>
<dbReference type="Gene3D" id="3.40.50.200">
    <property type="entry name" value="Peptidase S8/S53 domain"/>
    <property type="match status" value="1"/>
</dbReference>
<accession>A0A949N5V9</accession>
<dbReference type="InterPro" id="IPR023827">
    <property type="entry name" value="Peptidase_S8_Asp-AS"/>
</dbReference>
<proteinExistence type="inferred from homology"/>
<evidence type="ECO:0000256" key="4">
    <source>
        <dbReference type="ARBA" id="ARBA00022825"/>
    </source>
</evidence>
<dbReference type="PANTHER" id="PTHR43806:SF11">
    <property type="entry name" value="CEREVISIN-RELATED"/>
    <property type="match status" value="1"/>
</dbReference>
<dbReference type="InterPro" id="IPR015500">
    <property type="entry name" value="Peptidase_S8_subtilisin-rel"/>
</dbReference>
<dbReference type="PROSITE" id="PS00138">
    <property type="entry name" value="SUBTILASE_SER"/>
    <property type="match status" value="1"/>
</dbReference>
<dbReference type="PROSITE" id="PS00136">
    <property type="entry name" value="SUBTILASE_ASP"/>
    <property type="match status" value="1"/>
</dbReference>
<comment type="similarity">
    <text evidence="1 5 6">Belongs to the peptidase S8 family.</text>
</comment>
<dbReference type="Gene3D" id="3.30.70.80">
    <property type="entry name" value="Peptidase S8 propeptide/proteinase inhibitor I9"/>
    <property type="match status" value="1"/>
</dbReference>
<feature type="signal peptide" evidence="7">
    <location>
        <begin position="1"/>
        <end position="30"/>
    </location>
</feature>
<evidence type="ECO:0000313" key="11">
    <source>
        <dbReference type="Proteomes" id="UP000694501"/>
    </source>
</evidence>
<evidence type="ECO:0000256" key="5">
    <source>
        <dbReference type="PROSITE-ProRule" id="PRU01240"/>
    </source>
</evidence>
<dbReference type="PROSITE" id="PS00137">
    <property type="entry name" value="SUBTILASE_HIS"/>
    <property type="match status" value="1"/>
</dbReference>
<dbReference type="InterPro" id="IPR022398">
    <property type="entry name" value="Peptidase_S8_His-AS"/>
</dbReference>
<keyword evidence="3 5" id="KW-0378">Hydrolase</keyword>
<feature type="active site" description="Charge relay system" evidence="5">
    <location>
        <position position="364"/>
    </location>
</feature>
<dbReference type="GO" id="GO:0004252">
    <property type="term" value="F:serine-type endopeptidase activity"/>
    <property type="evidence" value="ECO:0007669"/>
    <property type="project" value="UniProtKB-UniRule"/>
</dbReference>
<evidence type="ECO:0000256" key="2">
    <source>
        <dbReference type="ARBA" id="ARBA00022670"/>
    </source>
</evidence>
<dbReference type="Pfam" id="PF05922">
    <property type="entry name" value="Inhibitor_I9"/>
    <property type="match status" value="1"/>
</dbReference>
<organism evidence="10 11">
    <name type="scientific">Streptomyces tardus</name>
    <dbReference type="NCBI Taxonomy" id="2780544"/>
    <lineage>
        <taxon>Bacteria</taxon>
        <taxon>Bacillati</taxon>
        <taxon>Actinomycetota</taxon>
        <taxon>Actinomycetes</taxon>
        <taxon>Kitasatosporales</taxon>
        <taxon>Streptomycetaceae</taxon>
        <taxon>Streptomyces</taxon>
    </lineage>
</organism>
<dbReference type="CDD" id="cd04077">
    <property type="entry name" value="Peptidases_S8_PCSK9_ProteinaseK_like"/>
    <property type="match status" value="1"/>
</dbReference>
<keyword evidence="7" id="KW-0732">Signal</keyword>
<dbReference type="RefSeq" id="WP_211042739.1">
    <property type="nucleotide sequence ID" value="NZ_JAELVF020000001.1"/>
</dbReference>
<evidence type="ECO:0000313" key="10">
    <source>
        <dbReference type="EMBL" id="MBU7598417.1"/>
    </source>
</evidence>
<dbReference type="InterPro" id="IPR034193">
    <property type="entry name" value="PCSK9_ProteinaseK-like"/>
</dbReference>
<dbReference type="Pfam" id="PF00082">
    <property type="entry name" value="Peptidase_S8"/>
    <property type="match status" value="1"/>
</dbReference>
<evidence type="ECO:0000256" key="1">
    <source>
        <dbReference type="ARBA" id="ARBA00011073"/>
    </source>
</evidence>
<evidence type="ECO:0000256" key="7">
    <source>
        <dbReference type="SAM" id="SignalP"/>
    </source>
</evidence>
<dbReference type="GO" id="GO:0005615">
    <property type="term" value="C:extracellular space"/>
    <property type="evidence" value="ECO:0007669"/>
    <property type="project" value="TreeGrafter"/>
</dbReference>
<keyword evidence="2 5" id="KW-0645">Protease</keyword>
<dbReference type="InterPro" id="IPR023828">
    <property type="entry name" value="Peptidase_S8_Ser-AS"/>
</dbReference>
<keyword evidence="4 5" id="KW-0720">Serine protease</keyword>
<name>A0A949N5V9_9ACTN</name>
<evidence type="ECO:0000256" key="3">
    <source>
        <dbReference type="ARBA" id="ARBA00022801"/>
    </source>
</evidence>
<feature type="domain" description="Peptidase S8/S53" evidence="8">
    <location>
        <begin position="176"/>
        <end position="397"/>
    </location>
</feature>
<protein>
    <submittedName>
        <fullName evidence="10">S8 family peptidase</fullName>
    </submittedName>
</protein>
<dbReference type="EMBL" id="JAELVF020000001">
    <property type="protein sequence ID" value="MBU7598417.1"/>
    <property type="molecule type" value="Genomic_DNA"/>
</dbReference>
<feature type="active site" description="Charge relay system" evidence="5">
    <location>
        <position position="179"/>
    </location>
</feature>
<dbReference type="SUPFAM" id="SSF54897">
    <property type="entry name" value="Protease propeptides/inhibitors"/>
    <property type="match status" value="1"/>
</dbReference>
<keyword evidence="11" id="KW-1185">Reference proteome</keyword>
<dbReference type="InterPro" id="IPR010259">
    <property type="entry name" value="S8pro/Inhibitor_I9"/>
</dbReference>
<dbReference type="InterPro" id="IPR000209">
    <property type="entry name" value="Peptidase_S8/S53_dom"/>
</dbReference>
<sequence length="418" mass="42836">MKRPGPIRLVLGAGAAVLAVLGTTLGVAGAADSDPAPSAEIRGADRGEVIEGEYIVVLKDPGSAARSARPAARAESRAAVVRAEAKELLGPYDASAAHTYSAALEGFSVKLSEEDAAELAADPSVAYVEPNRVERGDDTPSATAAPVWGLDRIDQRDLPLDGAYEADGDASDVTAYVIDSGIRISHDEFEGRASYGYNFVDGNTQASDCHGHGTHVAGTVGGKTYGVAKKVKLVGVKVLNCENSGATDGILAGYDWVAKNAKAPAVANVSIGGSPTDAKDEAVRKLVESGVTVTVSAGNKSTEACEQSPAREPSVITVASTTKDDERSDFSNYGDCVDLFAPGSGVQSAGHSSDTANATMNGTSMAAPHVTGVTALYVSANPEATPAEVTEALLAAVSKDKVKQPGSGSPNRLLYNRF</sequence>
<reference evidence="10" key="1">
    <citation type="submission" date="2021-06" db="EMBL/GenBank/DDBJ databases">
        <title>Sequencing of actinobacteria type strains.</title>
        <authorList>
            <person name="Nguyen G.-S."/>
            <person name="Wentzel A."/>
        </authorList>
    </citation>
    <scope>NUCLEOTIDE SEQUENCE</scope>
    <source>
        <strain evidence="10">P38-E01</strain>
    </source>
</reference>
<comment type="caution">
    <text evidence="10">The sequence shown here is derived from an EMBL/GenBank/DDBJ whole genome shotgun (WGS) entry which is preliminary data.</text>
</comment>
<evidence type="ECO:0000259" key="9">
    <source>
        <dbReference type="Pfam" id="PF05922"/>
    </source>
</evidence>
<feature type="domain" description="Inhibitor I9" evidence="9">
    <location>
        <begin position="54"/>
        <end position="133"/>
    </location>
</feature>
<evidence type="ECO:0000256" key="6">
    <source>
        <dbReference type="RuleBase" id="RU003355"/>
    </source>
</evidence>
<dbReference type="FunFam" id="3.40.50.200:FF:000014">
    <property type="entry name" value="Proteinase K"/>
    <property type="match status" value="1"/>
</dbReference>
<dbReference type="SUPFAM" id="SSF52743">
    <property type="entry name" value="Subtilisin-like"/>
    <property type="match status" value="1"/>
</dbReference>
<dbReference type="InterPro" id="IPR036852">
    <property type="entry name" value="Peptidase_S8/S53_dom_sf"/>
</dbReference>
<feature type="chain" id="PRO_5037096066" evidence="7">
    <location>
        <begin position="31"/>
        <end position="418"/>
    </location>
</feature>
<gene>
    <name evidence="10" type="ORF">JGS22_012525</name>
</gene>
<dbReference type="AlphaFoldDB" id="A0A949N5V9"/>